<dbReference type="PANTHER" id="PTHR30483:SF6">
    <property type="entry name" value="PERIPLASMIC BINDING PROTEIN OF ABC TRANSPORTER FOR NATURAL AMINO ACIDS"/>
    <property type="match status" value="1"/>
</dbReference>
<evidence type="ECO:0000256" key="1">
    <source>
        <dbReference type="ARBA" id="ARBA00010062"/>
    </source>
</evidence>
<dbReference type="PROSITE" id="PS51257">
    <property type="entry name" value="PROKAR_LIPOPROTEIN"/>
    <property type="match status" value="1"/>
</dbReference>
<gene>
    <name evidence="8" type="ORF">FWJ32_02030</name>
</gene>
<dbReference type="Pfam" id="PF13458">
    <property type="entry name" value="Peripla_BP_6"/>
    <property type="match status" value="1"/>
</dbReference>
<dbReference type="InterPro" id="IPR000709">
    <property type="entry name" value="Leu_Ile_Val-bd"/>
</dbReference>
<keyword evidence="3 6" id="KW-0732">Signal</keyword>
<organism evidence="8 9">
    <name type="scientific">Calorimonas adulescens</name>
    <dbReference type="NCBI Taxonomy" id="2606906"/>
    <lineage>
        <taxon>Bacteria</taxon>
        <taxon>Bacillati</taxon>
        <taxon>Bacillota</taxon>
        <taxon>Clostridia</taxon>
        <taxon>Thermoanaerobacterales</taxon>
        <taxon>Thermoanaerobacteraceae</taxon>
        <taxon>Calorimonas</taxon>
    </lineage>
</organism>
<evidence type="ECO:0000256" key="2">
    <source>
        <dbReference type="ARBA" id="ARBA00022448"/>
    </source>
</evidence>
<dbReference type="GO" id="GO:0006865">
    <property type="term" value="P:amino acid transport"/>
    <property type="evidence" value="ECO:0007669"/>
    <property type="project" value="UniProtKB-KW"/>
</dbReference>
<dbReference type="EMBL" id="VTPS01000002">
    <property type="protein sequence ID" value="TZE83229.1"/>
    <property type="molecule type" value="Genomic_DNA"/>
</dbReference>
<evidence type="ECO:0000256" key="3">
    <source>
        <dbReference type="ARBA" id="ARBA00022729"/>
    </source>
</evidence>
<feature type="chain" id="PRO_5038635078" evidence="6">
    <location>
        <begin position="24"/>
        <end position="391"/>
    </location>
</feature>
<dbReference type="Proteomes" id="UP000322976">
    <property type="component" value="Unassembled WGS sequence"/>
</dbReference>
<dbReference type="SUPFAM" id="SSF53822">
    <property type="entry name" value="Periplasmic binding protein-like I"/>
    <property type="match status" value="1"/>
</dbReference>
<evidence type="ECO:0000256" key="5">
    <source>
        <dbReference type="SAM" id="MobiDB-lite"/>
    </source>
</evidence>
<dbReference type="InterPro" id="IPR028082">
    <property type="entry name" value="Peripla_BP_I"/>
</dbReference>
<feature type="region of interest" description="Disordered" evidence="5">
    <location>
        <begin position="28"/>
        <end position="52"/>
    </location>
</feature>
<dbReference type="InterPro" id="IPR028081">
    <property type="entry name" value="Leu-bd"/>
</dbReference>
<feature type="domain" description="Leucine-binding protein" evidence="7">
    <location>
        <begin position="49"/>
        <end position="385"/>
    </location>
</feature>
<evidence type="ECO:0000313" key="8">
    <source>
        <dbReference type="EMBL" id="TZE83229.1"/>
    </source>
</evidence>
<feature type="signal peptide" evidence="6">
    <location>
        <begin position="1"/>
        <end position="23"/>
    </location>
</feature>
<keyword evidence="9" id="KW-1185">Reference proteome</keyword>
<evidence type="ECO:0000313" key="9">
    <source>
        <dbReference type="Proteomes" id="UP000322976"/>
    </source>
</evidence>
<keyword evidence="4" id="KW-0029">Amino-acid transport</keyword>
<dbReference type="InterPro" id="IPR051010">
    <property type="entry name" value="BCAA_transport"/>
</dbReference>
<dbReference type="PANTHER" id="PTHR30483">
    <property type="entry name" value="LEUCINE-SPECIFIC-BINDING PROTEIN"/>
    <property type="match status" value="1"/>
</dbReference>
<evidence type="ECO:0000256" key="4">
    <source>
        <dbReference type="ARBA" id="ARBA00022970"/>
    </source>
</evidence>
<protein>
    <submittedName>
        <fullName evidence="8">ABC transporter substrate-binding protein</fullName>
    </submittedName>
</protein>
<reference evidence="8 9" key="1">
    <citation type="submission" date="2019-08" db="EMBL/GenBank/DDBJ databases">
        <title>Calorimonas adulescens gen. nov., sp. nov., an anaerobic thermophilic bacterium from Sakhalin hot spring.</title>
        <authorList>
            <person name="Khomyakova M.A."/>
            <person name="Merkel A.Y."/>
            <person name="Novikov A."/>
            <person name="Bonch-Osmolovskaya E.A."/>
            <person name="Slobodkin A.I."/>
        </authorList>
    </citation>
    <scope>NUCLEOTIDE SEQUENCE [LARGE SCALE GENOMIC DNA]</scope>
    <source>
        <strain evidence="8 9">A05MB</strain>
    </source>
</reference>
<name>A0A5D8QG79_9THEO</name>
<evidence type="ECO:0000256" key="6">
    <source>
        <dbReference type="SAM" id="SignalP"/>
    </source>
</evidence>
<comment type="caution">
    <text evidence="8">The sequence shown here is derived from an EMBL/GenBank/DDBJ whole genome shotgun (WGS) entry which is preliminary data.</text>
</comment>
<dbReference type="PRINTS" id="PR00337">
    <property type="entry name" value="LEUILEVALBP"/>
</dbReference>
<evidence type="ECO:0000259" key="7">
    <source>
        <dbReference type="Pfam" id="PF13458"/>
    </source>
</evidence>
<dbReference type="Gene3D" id="3.40.50.2300">
    <property type="match status" value="2"/>
</dbReference>
<comment type="similarity">
    <text evidence="1">Belongs to the leucine-binding protein family.</text>
</comment>
<feature type="compositionally biased region" description="Low complexity" evidence="5">
    <location>
        <begin position="28"/>
        <end position="45"/>
    </location>
</feature>
<keyword evidence="2" id="KW-0813">Transport</keyword>
<accession>A0A5D8QG79</accession>
<dbReference type="CDD" id="cd06347">
    <property type="entry name" value="PBP1_ABC_LivK_ligand_binding-like"/>
    <property type="match status" value="1"/>
</dbReference>
<dbReference type="AlphaFoldDB" id="A0A5D8QG79"/>
<sequence length="391" mass="41502">MCMSKRFYLMLTMVLVVTLFVSACGNSQTQNSQPAQQSSSQGTGSKESLKLGMVGPLTGNTATYGTSVKNGVEIAVDEFNNNGGYNGQNVELVAEDSRGDQTEASNATRKLIEQDKVFAIVGAVLSSETLTAAPIANDAGIPMISPSATAPGVPEVGPYIFRNCIADNVQAVQMAEYAAKELGLKRFAVMYTNNDYGLALKNAFTDTAKTLGEVVGVEAYMDGDNDFRAQLSKLKQQNPDALYIGGYYTEAAKIAQQAKQQGLDNVVLLGGDGFYSPQLVELGGDAVEGAVFTAGFFSGDPAEPVQKFVSAYKAKFNAEPDMFAAQAYDAANIVLNALKKAGPDSKAIREEMAATKDFPGITGVTSFDEQGDAVKQVLILKVVDGKFTKLR</sequence>
<proteinExistence type="inferred from homology"/>